<reference evidence="1 2" key="1">
    <citation type="submission" date="2012-06" db="EMBL/GenBank/DDBJ databases">
        <title>Finished chromosome of genome of Microcoleus sp. PCC 7113.</title>
        <authorList>
            <consortium name="US DOE Joint Genome Institute"/>
            <person name="Gugger M."/>
            <person name="Coursin T."/>
            <person name="Rippka R."/>
            <person name="Tandeau De Marsac N."/>
            <person name="Huntemann M."/>
            <person name="Wei C.-L."/>
            <person name="Han J."/>
            <person name="Detter J.C."/>
            <person name="Han C."/>
            <person name="Tapia R."/>
            <person name="Chen A."/>
            <person name="Kyrpides N."/>
            <person name="Mavromatis K."/>
            <person name="Markowitz V."/>
            <person name="Szeto E."/>
            <person name="Ivanova N."/>
            <person name="Pagani I."/>
            <person name="Pati A."/>
            <person name="Goodwin L."/>
            <person name="Nordberg H.P."/>
            <person name="Cantor M.N."/>
            <person name="Hua S.X."/>
            <person name="Woyke T."/>
            <person name="Kerfeld C.A."/>
        </authorList>
    </citation>
    <scope>NUCLEOTIDE SEQUENCE [LARGE SCALE GENOMIC DNA]</scope>
    <source>
        <strain evidence="1 2">PCC 7113</strain>
    </source>
</reference>
<protein>
    <submittedName>
        <fullName evidence="1">Uncharacterized protein</fullName>
    </submittedName>
</protein>
<name>K9WCD9_9CYAN</name>
<keyword evidence="2" id="KW-1185">Reference proteome</keyword>
<dbReference type="STRING" id="1173027.Mic7113_2236"/>
<gene>
    <name evidence="1" type="ORF">Mic7113_2236</name>
</gene>
<dbReference type="KEGG" id="mic:Mic7113_2236"/>
<evidence type="ECO:0000313" key="2">
    <source>
        <dbReference type="Proteomes" id="UP000010471"/>
    </source>
</evidence>
<dbReference type="EMBL" id="CP003630">
    <property type="protein sequence ID" value="AFZ18050.1"/>
    <property type="molecule type" value="Genomic_DNA"/>
</dbReference>
<dbReference type="HOGENOM" id="CLU_3137719_0_0_3"/>
<dbReference type="AlphaFoldDB" id="K9WCD9"/>
<dbReference type="Proteomes" id="UP000010471">
    <property type="component" value="Chromosome"/>
</dbReference>
<evidence type="ECO:0000313" key="1">
    <source>
        <dbReference type="EMBL" id="AFZ18050.1"/>
    </source>
</evidence>
<sequence length="49" mass="5532">MVGCISLIDFTSILIAYLSLGFQTNTFLFVRSKVLADNLGMIYDLDVLW</sequence>
<accession>K9WCD9</accession>
<proteinExistence type="predicted"/>
<organism evidence="1 2">
    <name type="scientific">Allocoleopsis franciscana PCC 7113</name>
    <dbReference type="NCBI Taxonomy" id="1173027"/>
    <lineage>
        <taxon>Bacteria</taxon>
        <taxon>Bacillati</taxon>
        <taxon>Cyanobacteriota</taxon>
        <taxon>Cyanophyceae</taxon>
        <taxon>Coleofasciculales</taxon>
        <taxon>Coleofasciculaceae</taxon>
        <taxon>Allocoleopsis</taxon>
        <taxon>Allocoleopsis franciscana</taxon>
    </lineage>
</organism>